<protein>
    <recommendedName>
        <fullName evidence="4">Plasmid recombination enzyme</fullName>
    </recommendedName>
</protein>
<organism evidence="2 3">
    <name type="scientific">Anaerosporobacter mobilis DSM 15930</name>
    <dbReference type="NCBI Taxonomy" id="1120996"/>
    <lineage>
        <taxon>Bacteria</taxon>
        <taxon>Bacillati</taxon>
        <taxon>Bacillota</taxon>
        <taxon>Clostridia</taxon>
        <taxon>Lachnospirales</taxon>
        <taxon>Lachnospiraceae</taxon>
        <taxon>Anaerosporobacter</taxon>
    </lineage>
</organism>
<dbReference type="OrthoDB" id="9800759at2"/>
<reference evidence="2 3" key="1">
    <citation type="submission" date="2016-11" db="EMBL/GenBank/DDBJ databases">
        <authorList>
            <person name="Jaros S."/>
            <person name="Januszkiewicz K."/>
            <person name="Wedrychowicz H."/>
        </authorList>
    </citation>
    <scope>NUCLEOTIDE SEQUENCE [LARGE SCALE GENOMIC DNA]</scope>
    <source>
        <strain evidence="2 3">DSM 15930</strain>
    </source>
</reference>
<dbReference type="EMBL" id="FRCP01000008">
    <property type="protein sequence ID" value="SHM32342.1"/>
    <property type="molecule type" value="Genomic_DNA"/>
</dbReference>
<evidence type="ECO:0000313" key="3">
    <source>
        <dbReference type="Proteomes" id="UP000184038"/>
    </source>
</evidence>
<dbReference type="RefSeq" id="WP_073285656.1">
    <property type="nucleotide sequence ID" value="NZ_FRCP01000008.1"/>
</dbReference>
<keyword evidence="1" id="KW-0175">Coiled coil</keyword>
<dbReference type="STRING" id="1120996.SAMN02746066_01592"/>
<accession>A0A1M7HUY2</accession>
<sequence>MFEVSYQEWRQKEIKKSRGERCPETYYEKIKQDKQKHEQYEIIWQIGDLQDTGYENNFYDSLFAERALLDFAEHMLTEIPNVTFLTKERIADPDWKPPFEEGIVINNMAFNGDESTPHLHMTFIPYVKNCSRGQSVQNAFSQTFKRMGYVTTMKQAVDESDNLVWQDTPQGKVPQMKKVEYGAVTWIEEQKEWIADYMQKELEWERFFKGKNERGDLLLSDYRRERAAERAKEAEKKVVLVETDLKVKEKAVTEKASTIFKLDEMLTDKKKNLEQFDDTVRYYDRKLDSVKKELAVVEDDYKVVSDKLEVKSRKAEIAEEVYFMYSGAGSDREHDLFEEVVQLRYENEKKDGEIRGLKQKLNEAYEFMKRFMIGEVTLFEKFMQGVKEKVRDFVGIR</sequence>
<keyword evidence="3" id="KW-1185">Reference proteome</keyword>
<dbReference type="AlphaFoldDB" id="A0A1M7HUY2"/>
<dbReference type="Proteomes" id="UP000184038">
    <property type="component" value="Unassembled WGS sequence"/>
</dbReference>
<feature type="coiled-coil region" evidence="1">
    <location>
        <begin position="224"/>
        <end position="251"/>
    </location>
</feature>
<proteinExistence type="predicted"/>
<evidence type="ECO:0000313" key="2">
    <source>
        <dbReference type="EMBL" id="SHM32342.1"/>
    </source>
</evidence>
<evidence type="ECO:0000256" key="1">
    <source>
        <dbReference type="SAM" id="Coils"/>
    </source>
</evidence>
<gene>
    <name evidence="2" type="ORF">SAMN02746066_01592</name>
</gene>
<name>A0A1M7HUY2_9FIRM</name>
<evidence type="ECO:0008006" key="4">
    <source>
        <dbReference type="Google" id="ProtNLM"/>
    </source>
</evidence>